<dbReference type="RefSeq" id="WP_126581493.1">
    <property type="nucleotide sequence ID" value="NZ_BIFR01000001.1"/>
</dbReference>
<dbReference type="EMBL" id="BIFR01000001">
    <property type="protein sequence ID" value="GCE14012.1"/>
    <property type="molecule type" value="Genomic_DNA"/>
</dbReference>
<dbReference type="OrthoDB" id="156152at2"/>
<proteinExistence type="predicted"/>
<name>A0A402A4H6_9CHLR</name>
<evidence type="ECO:0000313" key="1">
    <source>
        <dbReference type="EMBL" id="GCE14012.1"/>
    </source>
</evidence>
<organism evidence="1 2">
    <name type="scientific">Tengunoibacter tsumagoiensis</name>
    <dbReference type="NCBI Taxonomy" id="2014871"/>
    <lineage>
        <taxon>Bacteria</taxon>
        <taxon>Bacillati</taxon>
        <taxon>Chloroflexota</taxon>
        <taxon>Ktedonobacteria</taxon>
        <taxon>Ktedonobacterales</taxon>
        <taxon>Dictyobacteraceae</taxon>
        <taxon>Tengunoibacter</taxon>
    </lineage>
</organism>
<dbReference type="Pfam" id="PF07676">
    <property type="entry name" value="PD40"/>
    <property type="match status" value="1"/>
</dbReference>
<dbReference type="InterPro" id="IPR011659">
    <property type="entry name" value="WD40"/>
</dbReference>
<accession>A0A402A4H6</accession>
<sequence length="407" mass="43845">MIIFTSLFVSNLAGLTKVRATVALPSLQALGGKTLQKLVLPADQELFYAGTSFIFSVPTAGGAPRILDTPGYRYNRSTPPLLLPDGRLVYGGTGIWLFDPGTGQRQQLASIADGDVLTSLVTSSDGTQLAWSSAPIGRSGKIEVYAGPLTQGKRIYQQVASQCPCFRAFSYANSSAGQANSILLLTNDRSDHRLVQYGLWALDLTQSTQPYQILQDAPQQGPLAYVQAQNLLLSSSYEGFVPLPTDRSAPGDMSSFSYANSLTFSSLNGTPLQSQNAQTFLAEQGNLSNSAVYHWVTSPFFSPDGKQLAYVEFSSDSHDPFTRHSALYIEQVEQNAVTKSTAGRGHGPGLVATSTSRYVELGGWLDEHTLLFYADNALYAFDLQQGALTQIVSPGAYVKIIGVGKKR</sequence>
<comment type="caution">
    <text evidence="1">The sequence shown here is derived from an EMBL/GenBank/DDBJ whole genome shotgun (WGS) entry which is preliminary data.</text>
</comment>
<protein>
    <submittedName>
        <fullName evidence="1">Uncharacterized protein</fullName>
    </submittedName>
</protein>
<dbReference type="SUPFAM" id="SSF69304">
    <property type="entry name" value="Tricorn protease N-terminal domain"/>
    <property type="match status" value="1"/>
</dbReference>
<reference evidence="2" key="1">
    <citation type="submission" date="2018-12" db="EMBL/GenBank/DDBJ databases">
        <title>Tengunoibacter tsumagoiensis gen. nov., sp. nov., Dictyobacter kobayashii sp. nov., D. alpinus sp. nov., and D. joshuensis sp. nov. and description of Dictyobacteraceae fam. nov. within the order Ktedonobacterales isolated from Tengu-no-mugimeshi.</title>
        <authorList>
            <person name="Wang C.M."/>
            <person name="Zheng Y."/>
            <person name="Sakai Y."/>
            <person name="Toyoda A."/>
            <person name="Minakuchi Y."/>
            <person name="Abe K."/>
            <person name="Yokota A."/>
            <person name="Yabe S."/>
        </authorList>
    </citation>
    <scope>NUCLEOTIDE SEQUENCE [LARGE SCALE GENOMIC DNA]</scope>
    <source>
        <strain evidence="2">Uno3</strain>
    </source>
</reference>
<evidence type="ECO:0000313" key="2">
    <source>
        <dbReference type="Proteomes" id="UP000287352"/>
    </source>
</evidence>
<dbReference type="AlphaFoldDB" id="A0A402A4H6"/>
<gene>
    <name evidence="1" type="ORF">KTT_38710</name>
</gene>
<dbReference type="Gene3D" id="2.120.10.30">
    <property type="entry name" value="TolB, C-terminal domain"/>
    <property type="match status" value="1"/>
</dbReference>
<dbReference type="InterPro" id="IPR011042">
    <property type="entry name" value="6-blade_b-propeller_TolB-like"/>
</dbReference>
<keyword evidence="2" id="KW-1185">Reference proteome</keyword>
<dbReference type="Proteomes" id="UP000287352">
    <property type="component" value="Unassembled WGS sequence"/>
</dbReference>